<evidence type="ECO:0000256" key="4">
    <source>
        <dbReference type="SAM" id="MobiDB-lite"/>
    </source>
</evidence>
<dbReference type="PANTHER" id="PTHR21373:SF0">
    <property type="entry name" value="N-ALPHA-ACETYLTRANSFERASE 35, NATC AUXILIARY SUBUNIT"/>
    <property type="match status" value="1"/>
</dbReference>
<evidence type="ECO:0000259" key="6">
    <source>
        <dbReference type="Pfam" id="PF25789"/>
    </source>
</evidence>
<dbReference type="Proteomes" id="UP000738359">
    <property type="component" value="Unassembled WGS sequence"/>
</dbReference>
<gene>
    <name evidence="7" type="ORF">BGZ70_000361</name>
</gene>
<evidence type="ECO:0000256" key="3">
    <source>
        <dbReference type="ARBA" id="ARBA00022490"/>
    </source>
</evidence>
<evidence type="ECO:0000259" key="5">
    <source>
        <dbReference type="Pfam" id="PF04112"/>
    </source>
</evidence>
<feature type="compositionally biased region" description="Basic and acidic residues" evidence="4">
    <location>
        <begin position="518"/>
        <end position="542"/>
    </location>
</feature>
<proteinExistence type="inferred from homology"/>
<evidence type="ECO:0000313" key="7">
    <source>
        <dbReference type="EMBL" id="KAF9953088.1"/>
    </source>
</evidence>
<evidence type="ECO:0000256" key="2">
    <source>
        <dbReference type="ARBA" id="ARBA00006289"/>
    </source>
</evidence>
<keyword evidence="3" id="KW-0963">Cytoplasm</keyword>
<evidence type="ECO:0008006" key="9">
    <source>
        <dbReference type="Google" id="ProtNLM"/>
    </source>
</evidence>
<feature type="region of interest" description="Disordered" evidence="4">
    <location>
        <begin position="515"/>
        <end position="542"/>
    </location>
</feature>
<dbReference type="PANTHER" id="PTHR21373">
    <property type="entry name" value="GLUCOSE REPRESSIBLE PROTEIN MAK10"/>
    <property type="match status" value="1"/>
</dbReference>
<comment type="subcellular location">
    <subcellularLocation>
        <location evidence="1">Cytoplasm</location>
    </subcellularLocation>
</comment>
<feature type="domain" description="NAA35-like N-terminal" evidence="5">
    <location>
        <begin position="49"/>
        <end position="206"/>
    </location>
</feature>
<sequence length="851" mass="96556">MERDSTSHASSATPRIAQLTLDTGAVTSVYPYEDVTALLENATKDMNVGQLIQVESFSLFDAMCAIVIMDPKMDTGMVLDDYLTRPQYDINRLLSPREFIWIFDNILVGQMTWLSGHALSQTLFTSCYILRLFEIELDEDPARNELQDQHGHPPQLVSLVLKPCVLAIAKSCGLILEEMRKGHVYEEEDFMTNSFGVSLYESFPVASLVGMLDQAEYWMQSAGSQWIQTQYDDQEATELIQSIKDRIYFSRSSFMALFQVVAPKCLHYHTAIGPLDTARLHLQRIKATQHLGDSVDGAFDHAVHRKLVTNTPPRAIALLTLGETFDQLDQMFTDLASIANALQFPDTGNLVNFFIHFGAQKPAPGAFPRSILQTVLYEDRIIMGSRPVHSVVRDSIQETVAPTHWIFEGFDALYAKMDAEEPSSLETILEVAEDEISSLKTQIQAKAVAFVEKAVKPFVDTLQVMGQNTSRQRRNLRKIVLLWETLQEEAEMFDEEIHMVLQEIQAQQQLQQLQQEQQRQREQEEAGEHEAGQVREAESKTDTTSDISVQPFYFVSWVYHMKLWVMEWMLLLGSELELYSDFEYSMVYGYVDDLMSTHAQHLQRVKAVSGTEAQGSSETQKKKKKKKKKVDGPNTEADEKAPSVRSAPLSCDTVTLDIAMVKAKLARALFMVFAALTKLGHLSTTPPHLASHGLNDLETLFAHRFKAFRYLASPRPMNYPTYLNRIERDGCMPSNALEYASNLFDDAKRSLDRLHGLSVRDARAQLCEDAWRKDIKGMGKVCIASKVAIHHLEKDARVQEFVQWTERQEKGKAKGKALDPPPNADTYKAPARKVCLEWQHHPWWPIISLKP</sequence>
<dbReference type="Pfam" id="PF04112">
    <property type="entry name" value="Mak10"/>
    <property type="match status" value="1"/>
</dbReference>
<dbReference type="GO" id="GO:0031417">
    <property type="term" value="C:NatC complex"/>
    <property type="evidence" value="ECO:0007669"/>
    <property type="project" value="InterPro"/>
</dbReference>
<dbReference type="InterPro" id="IPR007244">
    <property type="entry name" value="Naa35_N"/>
</dbReference>
<protein>
    <recommendedName>
        <fullName evidence="9">Mak10 subunit, NatC N(Alpha)-terminal acetyltransferase</fullName>
    </recommendedName>
</protein>
<accession>A0A9P6IYF4</accession>
<dbReference type="Pfam" id="PF25789">
    <property type="entry name" value="TPR_NAA35"/>
    <property type="match status" value="1"/>
</dbReference>
<reference evidence="7" key="1">
    <citation type="journal article" date="2020" name="Fungal Divers.">
        <title>Resolving the Mortierellaceae phylogeny through synthesis of multi-gene phylogenetics and phylogenomics.</title>
        <authorList>
            <person name="Vandepol N."/>
            <person name="Liber J."/>
            <person name="Desiro A."/>
            <person name="Na H."/>
            <person name="Kennedy M."/>
            <person name="Barry K."/>
            <person name="Grigoriev I.V."/>
            <person name="Miller A.N."/>
            <person name="O'Donnell K."/>
            <person name="Stajich J.E."/>
            <person name="Bonito G."/>
        </authorList>
    </citation>
    <scope>NUCLEOTIDE SEQUENCE</scope>
    <source>
        <strain evidence="7">CK1249</strain>
    </source>
</reference>
<keyword evidence="8" id="KW-1185">Reference proteome</keyword>
<comment type="caution">
    <text evidence="7">The sequence shown here is derived from an EMBL/GenBank/DDBJ whole genome shotgun (WGS) entry which is preliminary data.</text>
</comment>
<comment type="similarity">
    <text evidence="2">Belongs to the MAK10 family.</text>
</comment>
<evidence type="ECO:0000256" key="1">
    <source>
        <dbReference type="ARBA" id="ARBA00004496"/>
    </source>
</evidence>
<dbReference type="InterPro" id="IPR057983">
    <property type="entry name" value="NAA35-like_N"/>
</dbReference>
<feature type="region of interest" description="Disordered" evidence="4">
    <location>
        <begin position="606"/>
        <end position="644"/>
    </location>
</feature>
<dbReference type="EMBL" id="JAAAHY010001068">
    <property type="protein sequence ID" value="KAF9953088.1"/>
    <property type="molecule type" value="Genomic_DNA"/>
</dbReference>
<feature type="domain" description="NAA35-like TPR repeats" evidence="6">
    <location>
        <begin position="342"/>
        <end position="847"/>
    </location>
</feature>
<name>A0A9P6IYF4_MORAP</name>
<dbReference type="AlphaFoldDB" id="A0A9P6IYF4"/>
<organism evidence="7 8">
    <name type="scientific">Mortierella alpina</name>
    <name type="common">Oleaginous fungus</name>
    <name type="synonym">Mortierella renispora</name>
    <dbReference type="NCBI Taxonomy" id="64518"/>
    <lineage>
        <taxon>Eukaryota</taxon>
        <taxon>Fungi</taxon>
        <taxon>Fungi incertae sedis</taxon>
        <taxon>Mucoromycota</taxon>
        <taxon>Mortierellomycotina</taxon>
        <taxon>Mortierellomycetes</taxon>
        <taxon>Mortierellales</taxon>
        <taxon>Mortierellaceae</taxon>
        <taxon>Mortierella</taxon>
    </lineage>
</organism>
<evidence type="ECO:0000313" key="8">
    <source>
        <dbReference type="Proteomes" id="UP000738359"/>
    </source>
</evidence>
<dbReference type="InterPro" id="IPR057982">
    <property type="entry name" value="TPR_NAA35"/>
</dbReference>
<dbReference type="OrthoDB" id="269405at2759"/>